<name>A0AAV1U271_9STRA</name>
<dbReference type="Proteomes" id="UP001162060">
    <property type="component" value="Unassembled WGS sequence"/>
</dbReference>
<gene>
    <name evidence="1" type="ORF">PM001_LOCUS12583</name>
</gene>
<sequence length="54" mass="6147">MVLEERDLWDVVSGEVKLEHCVSTLDQATFKMKSRKALAIICLAMEDSQLPLVR</sequence>
<protein>
    <submittedName>
        <fullName evidence="1">Uncharacterized protein</fullName>
    </submittedName>
</protein>
<evidence type="ECO:0000313" key="1">
    <source>
        <dbReference type="EMBL" id="CAK7927433.1"/>
    </source>
</evidence>
<accession>A0AAV1U271</accession>
<dbReference type="AlphaFoldDB" id="A0AAV1U271"/>
<organism evidence="1 2">
    <name type="scientific">Peronospora matthiolae</name>
    <dbReference type="NCBI Taxonomy" id="2874970"/>
    <lineage>
        <taxon>Eukaryota</taxon>
        <taxon>Sar</taxon>
        <taxon>Stramenopiles</taxon>
        <taxon>Oomycota</taxon>
        <taxon>Peronosporomycetes</taxon>
        <taxon>Peronosporales</taxon>
        <taxon>Peronosporaceae</taxon>
        <taxon>Peronospora</taxon>
    </lineage>
</organism>
<dbReference type="Pfam" id="PF14223">
    <property type="entry name" value="Retrotran_gag_2"/>
    <property type="match status" value="1"/>
</dbReference>
<dbReference type="EMBL" id="CAKLBY020000109">
    <property type="protein sequence ID" value="CAK7927433.1"/>
    <property type="molecule type" value="Genomic_DNA"/>
</dbReference>
<comment type="caution">
    <text evidence="1">The sequence shown here is derived from an EMBL/GenBank/DDBJ whole genome shotgun (WGS) entry which is preliminary data.</text>
</comment>
<proteinExistence type="predicted"/>
<evidence type="ECO:0000313" key="2">
    <source>
        <dbReference type="Proteomes" id="UP001162060"/>
    </source>
</evidence>
<reference evidence="1" key="1">
    <citation type="submission" date="2024-01" db="EMBL/GenBank/DDBJ databases">
        <authorList>
            <person name="Webb A."/>
        </authorList>
    </citation>
    <scope>NUCLEOTIDE SEQUENCE</scope>
    <source>
        <strain evidence="1">Pm1</strain>
    </source>
</reference>